<dbReference type="PROSITE" id="PS51140">
    <property type="entry name" value="CUE"/>
    <property type="match status" value="1"/>
</dbReference>
<feature type="domain" description="OTU" evidence="2">
    <location>
        <begin position="17"/>
        <end position="171"/>
    </location>
</feature>
<dbReference type="EMBL" id="KZ679012">
    <property type="protein sequence ID" value="PSS16625.1"/>
    <property type="molecule type" value="Genomic_DNA"/>
</dbReference>
<dbReference type="GO" id="GO:0004843">
    <property type="term" value="F:cysteine-type deubiquitinase activity"/>
    <property type="evidence" value="ECO:0007669"/>
    <property type="project" value="TreeGrafter"/>
</dbReference>
<evidence type="ECO:0000313" key="5">
    <source>
        <dbReference type="Proteomes" id="UP000241818"/>
    </source>
</evidence>
<dbReference type="AlphaFoldDB" id="A0A2T3AZP3"/>
<dbReference type="InterPro" id="IPR050704">
    <property type="entry name" value="Peptidase_C85-like"/>
</dbReference>
<feature type="compositionally biased region" description="Polar residues" evidence="1">
    <location>
        <begin position="419"/>
        <end position="432"/>
    </location>
</feature>
<proteinExistence type="predicted"/>
<dbReference type="InterPro" id="IPR003892">
    <property type="entry name" value="CUE"/>
</dbReference>
<dbReference type="PANTHER" id="PTHR12419:SF7">
    <property type="entry name" value="OTU DOMAIN-CONTAINING PROTEIN 3"/>
    <property type="match status" value="1"/>
</dbReference>
<dbReference type="Gene3D" id="3.90.70.80">
    <property type="match status" value="1"/>
</dbReference>
<feature type="domain" description="CUE" evidence="3">
    <location>
        <begin position="204"/>
        <end position="247"/>
    </location>
</feature>
<reference evidence="4 5" key="1">
    <citation type="journal article" date="2018" name="New Phytol.">
        <title>Comparative genomics and transcriptomics depict ericoid mycorrhizal fungi as versatile saprotrophs and plant mutualists.</title>
        <authorList>
            <person name="Martino E."/>
            <person name="Morin E."/>
            <person name="Grelet G.A."/>
            <person name="Kuo A."/>
            <person name="Kohler A."/>
            <person name="Daghino S."/>
            <person name="Barry K.W."/>
            <person name="Cichocki N."/>
            <person name="Clum A."/>
            <person name="Dockter R.B."/>
            <person name="Hainaut M."/>
            <person name="Kuo R.C."/>
            <person name="LaButti K."/>
            <person name="Lindahl B.D."/>
            <person name="Lindquist E.A."/>
            <person name="Lipzen A."/>
            <person name="Khouja H.R."/>
            <person name="Magnuson J."/>
            <person name="Murat C."/>
            <person name="Ohm R.A."/>
            <person name="Singer S.W."/>
            <person name="Spatafora J.W."/>
            <person name="Wang M."/>
            <person name="Veneault-Fourrey C."/>
            <person name="Henrissat B."/>
            <person name="Grigoriev I.V."/>
            <person name="Martin F.M."/>
            <person name="Perotto S."/>
        </authorList>
    </citation>
    <scope>NUCLEOTIDE SEQUENCE [LARGE SCALE GENOMIC DNA]</scope>
    <source>
        <strain evidence="4 5">ATCC 22711</strain>
    </source>
</reference>
<evidence type="ECO:0000259" key="2">
    <source>
        <dbReference type="PROSITE" id="PS50802"/>
    </source>
</evidence>
<dbReference type="RefSeq" id="XP_024720133.1">
    <property type="nucleotide sequence ID" value="XM_024868776.1"/>
</dbReference>
<dbReference type="CDD" id="cd22756">
    <property type="entry name" value="OTU_OTUD3-like"/>
    <property type="match status" value="1"/>
</dbReference>
<dbReference type="CDD" id="cd14279">
    <property type="entry name" value="CUE"/>
    <property type="match status" value="1"/>
</dbReference>
<gene>
    <name evidence="4" type="ORF">M430DRAFT_59075</name>
</gene>
<feature type="region of interest" description="Disordered" evidence="1">
    <location>
        <begin position="247"/>
        <end position="286"/>
    </location>
</feature>
<dbReference type="InParanoid" id="A0A2T3AZP3"/>
<keyword evidence="5" id="KW-1185">Reference proteome</keyword>
<feature type="compositionally biased region" description="Low complexity" evidence="1">
    <location>
        <begin position="375"/>
        <end position="412"/>
    </location>
</feature>
<dbReference type="Pfam" id="PF02338">
    <property type="entry name" value="OTU"/>
    <property type="match status" value="1"/>
</dbReference>
<dbReference type="PROSITE" id="PS50802">
    <property type="entry name" value="OTU"/>
    <property type="match status" value="1"/>
</dbReference>
<dbReference type="GO" id="GO:0043130">
    <property type="term" value="F:ubiquitin binding"/>
    <property type="evidence" value="ECO:0007669"/>
    <property type="project" value="InterPro"/>
</dbReference>
<protein>
    <recommendedName>
        <fullName evidence="6">OTU domain-containing protein</fullName>
    </recommendedName>
</protein>
<dbReference type="PANTHER" id="PTHR12419">
    <property type="entry name" value="OTU DOMAIN CONTAINING PROTEIN"/>
    <property type="match status" value="1"/>
</dbReference>
<dbReference type="GO" id="GO:0016579">
    <property type="term" value="P:protein deubiquitination"/>
    <property type="evidence" value="ECO:0007669"/>
    <property type="project" value="TreeGrafter"/>
</dbReference>
<evidence type="ECO:0000259" key="3">
    <source>
        <dbReference type="PROSITE" id="PS51140"/>
    </source>
</evidence>
<feature type="compositionally biased region" description="Low complexity" evidence="1">
    <location>
        <begin position="249"/>
        <end position="266"/>
    </location>
</feature>
<evidence type="ECO:0008006" key="6">
    <source>
        <dbReference type="Google" id="ProtNLM"/>
    </source>
</evidence>
<dbReference type="InterPro" id="IPR003323">
    <property type="entry name" value="OTU_dom"/>
</dbReference>
<evidence type="ECO:0000313" key="4">
    <source>
        <dbReference type="EMBL" id="PSS16625.1"/>
    </source>
</evidence>
<dbReference type="STRING" id="857342.A0A2T3AZP3"/>
<organism evidence="4 5">
    <name type="scientific">Amorphotheca resinae ATCC 22711</name>
    <dbReference type="NCBI Taxonomy" id="857342"/>
    <lineage>
        <taxon>Eukaryota</taxon>
        <taxon>Fungi</taxon>
        <taxon>Dikarya</taxon>
        <taxon>Ascomycota</taxon>
        <taxon>Pezizomycotina</taxon>
        <taxon>Leotiomycetes</taxon>
        <taxon>Helotiales</taxon>
        <taxon>Amorphothecaceae</taxon>
        <taxon>Amorphotheca</taxon>
    </lineage>
</organism>
<evidence type="ECO:0000256" key="1">
    <source>
        <dbReference type="SAM" id="MobiDB-lite"/>
    </source>
</evidence>
<sequence length="490" mass="53943">MTRSRANEFPLLKQFGLKACQIRGDGNCLFNALSDQIFGSQAKHSEIRGSVIQYMRENPEKFKPFICVSGTQRRNPKRKNAGALSSSFSFTAATESETDAAYEAHLKSMAQGGTYGDNLEIIAFSQAYNTDVKIYRSAYSYYIRAAEDGIQRPVAHIAYHDWEHYSSVRNINGPFTGLPHVQVTEPSSADNAKVTDSLPKNQVIHDWMIKAVTTSLPHLIDQATIRKTLEECKGNVDDAVSKLLDSDYLSSQPSSPGALSSPGSSSVEREPDSDDDEIYGPNKRQNRRIIKAKAIRKEKARSAKQEEDELSAIPTTIASIELSQSDAQVASEIPAQHRGTNTKSNTRKAKKGDDDDEFVPSDDDIRSYQQDDAVSKSTGSSRNTSVSLSSTAPSSITPNSATPSSTTSHPQPKIILRTKSVQKQAGPQTQTKRLPARERKELKKAAQKQARKETKRTTAKKASPKPQTSTAKVVKRSSPPMEQVMTTLYI</sequence>
<dbReference type="GeneID" id="36576857"/>
<name>A0A2T3AZP3_AMORE</name>
<feature type="region of interest" description="Disordered" evidence="1">
    <location>
        <begin position="331"/>
        <end position="490"/>
    </location>
</feature>
<feature type="compositionally biased region" description="Basic and acidic residues" evidence="1">
    <location>
        <begin position="435"/>
        <end position="456"/>
    </location>
</feature>
<dbReference type="OrthoDB" id="409956at2759"/>
<dbReference type="Proteomes" id="UP000241818">
    <property type="component" value="Unassembled WGS sequence"/>
</dbReference>
<dbReference type="InterPro" id="IPR038765">
    <property type="entry name" value="Papain-like_cys_pep_sf"/>
</dbReference>
<accession>A0A2T3AZP3</accession>
<dbReference type="SUPFAM" id="SSF54001">
    <property type="entry name" value="Cysteine proteinases"/>
    <property type="match status" value="1"/>
</dbReference>